<dbReference type="Proteomes" id="UP000190130">
    <property type="component" value="Unassembled WGS sequence"/>
</dbReference>
<dbReference type="RefSeq" id="WP_176168645.1">
    <property type="nucleotide sequence ID" value="NZ_FUYX01000009.1"/>
</dbReference>
<reference evidence="2 3" key="1">
    <citation type="submission" date="2017-02" db="EMBL/GenBank/DDBJ databases">
        <authorList>
            <person name="Peterson S.W."/>
        </authorList>
    </citation>
    <scope>NUCLEOTIDE SEQUENCE [LARGE SCALE GENOMIC DNA]</scope>
    <source>
        <strain evidence="2 3">DSM 9653</strain>
    </source>
</reference>
<organism evidence="2 3">
    <name type="scientific">Bosea thiooxidans</name>
    <dbReference type="NCBI Taxonomy" id="53254"/>
    <lineage>
        <taxon>Bacteria</taxon>
        <taxon>Pseudomonadati</taxon>
        <taxon>Pseudomonadota</taxon>
        <taxon>Alphaproteobacteria</taxon>
        <taxon>Hyphomicrobiales</taxon>
        <taxon>Boseaceae</taxon>
        <taxon>Bosea</taxon>
    </lineage>
</organism>
<feature type="transmembrane region" description="Helical" evidence="1">
    <location>
        <begin position="6"/>
        <end position="25"/>
    </location>
</feature>
<gene>
    <name evidence="2" type="ORF">SAMN05660750_03370</name>
</gene>
<evidence type="ECO:0000313" key="2">
    <source>
        <dbReference type="EMBL" id="SKB97448.1"/>
    </source>
</evidence>
<protein>
    <submittedName>
        <fullName evidence="2">Uncharacterized protein</fullName>
    </submittedName>
</protein>
<keyword evidence="1" id="KW-0812">Transmembrane</keyword>
<sequence>MTDYDHIAAALIVLIGIVSLIWRALDRRIYGPDPQAKPHGDWPHIDRRR</sequence>
<accession>A0A1T5FMZ0</accession>
<name>A0A1T5FMZ0_9HYPH</name>
<dbReference type="EMBL" id="FUYX01000009">
    <property type="protein sequence ID" value="SKB97448.1"/>
    <property type="molecule type" value="Genomic_DNA"/>
</dbReference>
<keyword evidence="1" id="KW-1133">Transmembrane helix</keyword>
<evidence type="ECO:0000313" key="3">
    <source>
        <dbReference type="Proteomes" id="UP000190130"/>
    </source>
</evidence>
<keyword evidence="1" id="KW-0472">Membrane</keyword>
<proteinExistence type="predicted"/>
<dbReference type="AlphaFoldDB" id="A0A1T5FMZ0"/>
<evidence type="ECO:0000256" key="1">
    <source>
        <dbReference type="SAM" id="Phobius"/>
    </source>
</evidence>